<dbReference type="STRING" id="2162.BRM9_2090"/>
<reference evidence="15" key="4">
    <citation type="submission" date="2020-10" db="EMBL/GenBank/DDBJ databases">
        <title>Dehalococcoides mccartyi of a TCE/Cr reducing biochatode.</title>
        <authorList>
            <person name="Matturro B."/>
        </authorList>
    </citation>
    <scope>NUCLEOTIDE SEQUENCE</scope>
    <source>
        <strain evidence="15">Bin2</strain>
    </source>
</reference>
<reference evidence="13" key="2">
    <citation type="submission" date="2014-08" db="EMBL/GenBank/DDBJ databases">
        <authorList>
            <person name="Wibberg D."/>
        </authorList>
    </citation>
    <scope>NUCLEOTIDE SEQUENCE</scope>
</reference>
<feature type="transmembrane region" description="Helical" evidence="11">
    <location>
        <begin position="212"/>
        <end position="230"/>
    </location>
</feature>
<dbReference type="EMBL" id="JADIIL010000024">
    <property type="protein sequence ID" value="MBF4475148.1"/>
    <property type="molecule type" value="Genomic_DNA"/>
</dbReference>
<dbReference type="EMBL" id="CP006933">
    <property type="protein sequence ID" value="AIS32892.1"/>
    <property type="molecule type" value="Genomic_DNA"/>
</dbReference>
<keyword evidence="4 13" id="KW-0808">Transferase</keyword>
<dbReference type="Proteomes" id="UP000062768">
    <property type="component" value="Chromosome I"/>
</dbReference>
<dbReference type="GO" id="GO:0016020">
    <property type="term" value="C:membrane"/>
    <property type="evidence" value="ECO:0007669"/>
    <property type="project" value="UniProtKB-SubCell"/>
</dbReference>
<dbReference type="OrthoDB" id="221913at2157"/>
<dbReference type="InterPro" id="IPR043130">
    <property type="entry name" value="CDP-OH_PTrfase_TM_dom"/>
</dbReference>
<dbReference type="Gene3D" id="1.20.120.1760">
    <property type="match status" value="1"/>
</dbReference>
<evidence type="ECO:0000313" key="12">
    <source>
        <dbReference type="EMBL" id="AIS32892.1"/>
    </source>
</evidence>
<evidence type="ECO:0000313" key="15">
    <source>
        <dbReference type="EMBL" id="MBF4475148.1"/>
    </source>
</evidence>
<organism evidence="12 16">
    <name type="scientific">Methanobacterium formicicum</name>
    <dbReference type="NCBI Taxonomy" id="2162"/>
    <lineage>
        <taxon>Archaea</taxon>
        <taxon>Methanobacteriati</taxon>
        <taxon>Methanobacteriota</taxon>
        <taxon>Methanomada group</taxon>
        <taxon>Methanobacteria</taxon>
        <taxon>Methanobacteriales</taxon>
        <taxon>Methanobacteriaceae</taxon>
        <taxon>Methanobacterium</taxon>
    </lineage>
</organism>
<gene>
    <name evidence="12" type="primary">pssA</name>
    <name evidence="12" type="ORF">BRM9_2090</name>
    <name evidence="13" type="ORF">DSM1535_1591</name>
    <name evidence="15" type="ORF">ISP06_06740</name>
    <name evidence="14" type="ORF">MB9_0241</name>
</gene>
<dbReference type="KEGG" id="mfc:BRM9_2090"/>
<comment type="subcellular location">
    <subcellularLocation>
        <location evidence="1">Membrane</location>
        <topology evidence="1">Multi-pass membrane protein</topology>
    </subcellularLocation>
</comment>
<evidence type="ECO:0000256" key="6">
    <source>
        <dbReference type="ARBA" id="ARBA00022989"/>
    </source>
</evidence>
<evidence type="ECO:0000313" key="16">
    <source>
        <dbReference type="Proteomes" id="UP000029661"/>
    </source>
</evidence>
<dbReference type="GO" id="GO:0016780">
    <property type="term" value="F:phosphotransferase activity, for other substituted phosphate groups"/>
    <property type="evidence" value="ECO:0007669"/>
    <property type="project" value="InterPro"/>
</dbReference>
<reference evidence="14" key="3">
    <citation type="submission" date="2014-09" db="EMBL/GenBank/DDBJ databases">
        <authorList>
            <person name="Bishop-Lilly K.A."/>
            <person name="Broomall S.M."/>
            <person name="Chain P.S."/>
            <person name="Chertkov O."/>
            <person name="Coyne S.R."/>
            <person name="Daligault H.E."/>
            <person name="Davenport K.W."/>
            <person name="Erkkila T."/>
            <person name="Frey K.G."/>
            <person name="Gibbons H.S."/>
            <person name="Gu W."/>
            <person name="Jaissle J."/>
            <person name="Johnson S.L."/>
            <person name="Koroleva G.I."/>
            <person name="Ladner J.T."/>
            <person name="Lo C.-C."/>
            <person name="Minogue T.D."/>
            <person name="Munk C."/>
            <person name="Palacios G.F."/>
            <person name="Redden C.L."/>
            <person name="Rosenzweig C.N."/>
            <person name="Scholz M.B."/>
            <person name="Teshima H."/>
            <person name="Xu Y."/>
        </authorList>
    </citation>
    <scope>NUCLEOTIDE SEQUENCE</scope>
    <source>
        <strain evidence="14">Mb9</strain>
    </source>
</reference>
<feature type="transmembrane region" description="Helical" evidence="11">
    <location>
        <begin position="182"/>
        <end position="200"/>
    </location>
</feature>
<dbReference type="EMBL" id="LN734822">
    <property type="protein sequence ID" value="CEL23896.1"/>
    <property type="molecule type" value="Genomic_DNA"/>
</dbReference>
<dbReference type="InterPro" id="IPR004533">
    <property type="entry name" value="CDP-diaglyc--ser_O-PTrfase"/>
</dbReference>
<dbReference type="Proteomes" id="UP000029661">
    <property type="component" value="Chromosome"/>
</dbReference>
<keyword evidence="8 11" id="KW-0472">Membrane</keyword>
<evidence type="ECO:0000313" key="14">
    <source>
        <dbReference type="EMBL" id="CEL23896.1"/>
    </source>
</evidence>
<name>A0A089ZFJ4_METFO</name>
<evidence type="ECO:0000256" key="3">
    <source>
        <dbReference type="ARBA" id="ARBA00022516"/>
    </source>
</evidence>
<comment type="similarity">
    <text evidence="2">Belongs to the CDP-alcohol phosphatidyltransferase class-I family.</text>
</comment>
<dbReference type="EMBL" id="LN515531">
    <property type="protein sequence ID" value="CEA13923.1"/>
    <property type="molecule type" value="Genomic_DNA"/>
</dbReference>
<dbReference type="AlphaFoldDB" id="A0A089ZFJ4"/>
<feature type="transmembrane region" description="Helical" evidence="11">
    <location>
        <begin position="20"/>
        <end position="46"/>
    </location>
</feature>
<evidence type="ECO:0000313" key="17">
    <source>
        <dbReference type="Proteomes" id="UP000062768"/>
    </source>
</evidence>
<dbReference type="NCBIfam" id="TIGR00473">
    <property type="entry name" value="pssA"/>
    <property type="match status" value="1"/>
</dbReference>
<evidence type="ECO:0000256" key="4">
    <source>
        <dbReference type="ARBA" id="ARBA00022679"/>
    </source>
</evidence>
<sequence length="240" mass="26181">MNIRNYVAFADFVSLANASSGFLAVVMMATGDLILAAKFMLLAVIFDSVDGWVARKTNRVDEHGFGINMDSLSDVISFGVAPGMLLFYACQTFFIPYINILVSLLIVICGILRLSRFNVLANSSDVPGGDKFVGLPIPITALVLGSFFLSGMFRMDLALIIMAVIAVLMISTIEYPKFRGMMLMIGGSVLIIGTILPQNILSSIGYLPAKLLFIFAIVYVIIVPLMELYGRLHRSGPHVR</sequence>
<dbReference type="KEGG" id="mfi:DSM1535_1591"/>
<protein>
    <submittedName>
        <fullName evidence="15">Archaetidylserine synthase</fullName>
    </submittedName>
    <submittedName>
        <fullName evidence="13">CDP-diacylglycerol/serine O-phosphatidyltransferase</fullName>
    </submittedName>
    <submittedName>
        <fullName evidence="12">Phosphatidylserine synthase PssA</fullName>
    </submittedName>
</protein>
<proteinExistence type="inferred from homology"/>
<keyword evidence="7" id="KW-0443">Lipid metabolism</keyword>
<dbReference type="NCBIfam" id="NF038087">
    <property type="entry name" value="arch_ser_synth"/>
    <property type="match status" value="1"/>
</dbReference>
<evidence type="ECO:0000256" key="5">
    <source>
        <dbReference type="ARBA" id="ARBA00022692"/>
    </source>
</evidence>
<dbReference type="PATRIC" id="fig|2162.10.peg.252"/>
<accession>A0A089ZFJ4</accession>
<keyword evidence="5 11" id="KW-0812">Transmembrane</keyword>
<feature type="transmembrane region" description="Helical" evidence="11">
    <location>
        <begin position="157"/>
        <end position="175"/>
    </location>
</feature>
<keyword evidence="9" id="KW-0594">Phospholipid biosynthesis</keyword>
<evidence type="ECO:0000256" key="11">
    <source>
        <dbReference type="SAM" id="Phobius"/>
    </source>
</evidence>
<dbReference type="Pfam" id="PF01066">
    <property type="entry name" value="CDP-OH_P_transf"/>
    <property type="match status" value="1"/>
</dbReference>
<evidence type="ECO:0000256" key="2">
    <source>
        <dbReference type="ARBA" id="ARBA00010441"/>
    </source>
</evidence>
<evidence type="ECO:0000256" key="10">
    <source>
        <dbReference type="ARBA" id="ARBA00023264"/>
    </source>
</evidence>
<dbReference type="Proteomes" id="UP000606900">
    <property type="component" value="Unassembled WGS sequence"/>
</dbReference>
<evidence type="ECO:0000313" key="13">
    <source>
        <dbReference type="EMBL" id="CEA13923.1"/>
    </source>
</evidence>
<evidence type="ECO:0000256" key="7">
    <source>
        <dbReference type="ARBA" id="ARBA00023098"/>
    </source>
</evidence>
<dbReference type="GeneID" id="26738506"/>
<feature type="transmembrane region" description="Helical" evidence="11">
    <location>
        <begin position="94"/>
        <end position="112"/>
    </location>
</feature>
<reference evidence="12" key="1">
    <citation type="submission" date="2013-12" db="EMBL/GenBank/DDBJ databases">
        <title>The complete genome sequence of Methanobacterium sp. BRM9.</title>
        <authorList>
            <consortium name="Pastoral Greenhouse Gas Research Consortium"/>
            <person name="Kelly W.J."/>
            <person name="Leahy S.C."/>
            <person name="Perry R."/>
            <person name="Li D."/>
            <person name="Altermann E."/>
            <person name="Lambie S.C."/>
            <person name="Attwood G.T."/>
        </authorList>
    </citation>
    <scope>NUCLEOTIDE SEQUENCE [LARGE SCALE GENOMIC DNA]</scope>
    <source>
        <strain evidence="12">BRM9</strain>
    </source>
</reference>
<feature type="transmembrane region" description="Helical" evidence="11">
    <location>
        <begin position="132"/>
        <end position="151"/>
    </location>
</feature>
<keyword evidence="3" id="KW-0444">Lipid biosynthesis</keyword>
<keyword evidence="6 11" id="KW-1133">Transmembrane helix</keyword>
<evidence type="ECO:0000256" key="9">
    <source>
        <dbReference type="ARBA" id="ARBA00023209"/>
    </source>
</evidence>
<keyword evidence="17" id="KW-1185">Reference proteome</keyword>
<dbReference type="InterPro" id="IPR000462">
    <property type="entry name" value="CDP-OH_P_trans"/>
</dbReference>
<dbReference type="GO" id="GO:0008654">
    <property type="term" value="P:phospholipid biosynthetic process"/>
    <property type="evidence" value="ECO:0007669"/>
    <property type="project" value="UniProtKB-KW"/>
</dbReference>
<evidence type="ECO:0000256" key="1">
    <source>
        <dbReference type="ARBA" id="ARBA00004141"/>
    </source>
</evidence>
<evidence type="ECO:0000256" key="8">
    <source>
        <dbReference type="ARBA" id="ARBA00023136"/>
    </source>
</evidence>
<dbReference type="RefSeq" id="WP_048073056.1">
    <property type="nucleotide sequence ID" value="NZ_CALCVY010000272.1"/>
</dbReference>
<keyword evidence="10" id="KW-1208">Phospholipid metabolism</keyword>